<gene>
    <name evidence="9" type="ORF">D0Z70_13435</name>
</gene>
<keyword evidence="9" id="KW-0012">Acyltransferase</keyword>
<evidence type="ECO:0000259" key="8">
    <source>
        <dbReference type="Pfam" id="PF01757"/>
    </source>
</evidence>
<keyword evidence="4 7" id="KW-0812">Transmembrane</keyword>
<feature type="transmembrane region" description="Helical" evidence="7">
    <location>
        <begin position="256"/>
        <end position="276"/>
    </location>
</feature>
<dbReference type="GO" id="GO:0005886">
    <property type="term" value="C:plasma membrane"/>
    <property type="evidence" value="ECO:0007669"/>
    <property type="project" value="UniProtKB-SubCell"/>
</dbReference>
<dbReference type="InterPro" id="IPR002656">
    <property type="entry name" value="Acyl_transf_3_dom"/>
</dbReference>
<feature type="transmembrane region" description="Helical" evidence="7">
    <location>
        <begin position="288"/>
        <end position="307"/>
    </location>
</feature>
<dbReference type="RefSeq" id="WP_119747240.1">
    <property type="nucleotide sequence ID" value="NZ_QVRA01000011.1"/>
</dbReference>
<protein>
    <submittedName>
        <fullName evidence="9">Acyltransferase</fullName>
    </submittedName>
</protein>
<keyword evidence="3" id="KW-1003">Cell membrane</keyword>
<dbReference type="GO" id="GO:0016413">
    <property type="term" value="F:O-acetyltransferase activity"/>
    <property type="evidence" value="ECO:0007669"/>
    <property type="project" value="TreeGrafter"/>
</dbReference>
<feature type="transmembrane region" description="Helical" evidence="7">
    <location>
        <begin position="54"/>
        <end position="76"/>
    </location>
</feature>
<dbReference type="PANTHER" id="PTHR40074">
    <property type="entry name" value="O-ACETYLTRANSFERASE WECH"/>
    <property type="match status" value="1"/>
</dbReference>
<comment type="similarity">
    <text evidence="2">Belongs to the acyltransferase 3 family.</text>
</comment>
<evidence type="ECO:0000256" key="3">
    <source>
        <dbReference type="ARBA" id="ARBA00022475"/>
    </source>
</evidence>
<dbReference type="AlphaFoldDB" id="A0A418YR73"/>
<dbReference type="GO" id="GO:0009246">
    <property type="term" value="P:enterobacterial common antigen biosynthetic process"/>
    <property type="evidence" value="ECO:0007669"/>
    <property type="project" value="TreeGrafter"/>
</dbReference>
<dbReference type="OrthoDB" id="6064642at2"/>
<keyword evidence="6 7" id="KW-0472">Membrane</keyword>
<dbReference type="Proteomes" id="UP000283469">
    <property type="component" value="Unassembled WGS sequence"/>
</dbReference>
<evidence type="ECO:0000313" key="10">
    <source>
        <dbReference type="Proteomes" id="UP000283469"/>
    </source>
</evidence>
<proteinExistence type="inferred from homology"/>
<sequence>MSETIVADGARRSDAIAIARVICILGVVYVHAWTGQNGAALDALRGTGQETLRWALMEIFGRSAVPLLGLISGWLVAGSESARHWRGHVWRKARTILLPMILWNGLAILLVSGVAWFGSLSAPVPTSLWWVVQEVLIVSRNPDINVQMPFLRDLFLCMVVAPLLVRSPGWTLWMVVIAAAAAHVAGLGPPVLMRASILCFFTLGILARRGGWERRAIALPLAGAVLPFALLISVQLYVMVGLAELPPVLVRNAIDLAVRIAAALAFWRLAWALAGSGVRGVLLRIEPFVFFLFCAHLILIWLFGPLLGELFGSLGSPLYPLYLLIQPLLVLGAVMLIATLLRRIAPGAATMLSGGRIRPVRER</sequence>
<dbReference type="EMBL" id="QVRA01000011">
    <property type="protein sequence ID" value="RJG54145.1"/>
    <property type="molecule type" value="Genomic_DNA"/>
</dbReference>
<feature type="transmembrane region" description="Helical" evidence="7">
    <location>
        <begin position="172"/>
        <end position="205"/>
    </location>
</feature>
<evidence type="ECO:0000256" key="5">
    <source>
        <dbReference type="ARBA" id="ARBA00022989"/>
    </source>
</evidence>
<evidence type="ECO:0000256" key="1">
    <source>
        <dbReference type="ARBA" id="ARBA00004651"/>
    </source>
</evidence>
<feature type="domain" description="Acyltransferase 3" evidence="8">
    <location>
        <begin position="16"/>
        <end position="336"/>
    </location>
</feature>
<feature type="transmembrane region" description="Helical" evidence="7">
    <location>
        <begin position="319"/>
        <end position="341"/>
    </location>
</feature>
<name>A0A418YR73_9SPHN</name>
<keyword evidence="10" id="KW-1185">Reference proteome</keyword>
<feature type="transmembrane region" description="Helical" evidence="7">
    <location>
        <begin position="15"/>
        <end position="34"/>
    </location>
</feature>
<reference evidence="9 10" key="1">
    <citation type="submission" date="2018-08" db="EMBL/GenBank/DDBJ databases">
        <title>Sphingobium sp. EO9.</title>
        <authorList>
            <person name="Park Y."/>
            <person name="Kim K.H."/>
            <person name="Jeon C.O."/>
        </authorList>
    </citation>
    <scope>NUCLEOTIDE SEQUENCE [LARGE SCALE GENOMIC DNA]</scope>
    <source>
        <strain evidence="9 10">EO9</strain>
    </source>
</reference>
<organism evidence="9 10">
    <name type="scientific">Sphingobium terrigena</name>
    <dbReference type="NCBI Taxonomy" id="2304063"/>
    <lineage>
        <taxon>Bacteria</taxon>
        <taxon>Pseudomonadati</taxon>
        <taxon>Pseudomonadota</taxon>
        <taxon>Alphaproteobacteria</taxon>
        <taxon>Sphingomonadales</taxon>
        <taxon>Sphingomonadaceae</taxon>
        <taxon>Sphingobium</taxon>
    </lineage>
</organism>
<evidence type="ECO:0000256" key="4">
    <source>
        <dbReference type="ARBA" id="ARBA00022692"/>
    </source>
</evidence>
<comment type="caution">
    <text evidence="9">The sequence shown here is derived from an EMBL/GenBank/DDBJ whole genome shotgun (WGS) entry which is preliminary data.</text>
</comment>
<feature type="transmembrane region" description="Helical" evidence="7">
    <location>
        <begin position="96"/>
        <end position="118"/>
    </location>
</feature>
<comment type="subcellular location">
    <subcellularLocation>
        <location evidence="1">Cell membrane</location>
        <topology evidence="1">Multi-pass membrane protein</topology>
    </subcellularLocation>
</comment>
<accession>A0A418YR73</accession>
<feature type="transmembrane region" description="Helical" evidence="7">
    <location>
        <begin position="217"/>
        <end position="236"/>
    </location>
</feature>
<evidence type="ECO:0000256" key="6">
    <source>
        <dbReference type="ARBA" id="ARBA00023136"/>
    </source>
</evidence>
<evidence type="ECO:0000313" key="9">
    <source>
        <dbReference type="EMBL" id="RJG54145.1"/>
    </source>
</evidence>
<dbReference type="PANTHER" id="PTHR40074:SF2">
    <property type="entry name" value="O-ACETYLTRANSFERASE WECH"/>
    <property type="match status" value="1"/>
</dbReference>
<keyword evidence="9" id="KW-0808">Transferase</keyword>
<dbReference type="Pfam" id="PF01757">
    <property type="entry name" value="Acyl_transf_3"/>
    <property type="match status" value="1"/>
</dbReference>
<evidence type="ECO:0000256" key="2">
    <source>
        <dbReference type="ARBA" id="ARBA00007400"/>
    </source>
</evidence>
<keyword evidence="5 7" id="KW-1133">Transmembrane helix</keyword>
<evidence type="ECO:0000256" key="7">
    <source>
        <dbReference type="SAM" id="Phobius"/>
    </source>
</evidence>